<reference evidence="2" key="1">
    <citation type="submission" date="2013-09" db="EMBL/GenBank/DDBJ databases">
        <title>Corchorus olitorius genome sequencing.</title>
        <authorList>
            <person name="Alam M."/>
            <person name="Haque M.S."/>
            <person name="Islam M.S."/>
            <person name="Emdad E.M."/>
            <person name="Islam M.M."/>
            <person name="Ahmed B."/>
            <person name="Halim A."/>
            <person name="Hossen Q.M.M."/>
            <person name="Hossain M.Z."/>
            <person name="Ahmed R."/>
            <person name="Khan M.M."/>
            <person name="Islam R."/>
            <person name="Rashid M.M."/>
            <person name="Khan S.A."/>
            <person name="Rahman M.S."/>
            <person name="Alam M."/>
            <person name="Yahiya A.S."/>
            <person name="Khan M.S."/>
            <person name="Azam M.S."/>
            <person name="Haque T."/>
            <person name="Lashkar M.Z.H."/>
            <person name="Akhand A.I."/>
            <person name="Morshed G."/>
            <person name="Roy S."/>
            <person name="Uddin K.S."/>
            <person name="Rabeya T."/>
            <person name="Hossain A.S."/>
            <person name="Chowdhury A."/>
            <person name="Snigdha A.R."/>
            <person name="Mortoza M.S."/>
            <person name="Matin S.A."/>
            <person name="Hoque S.M.E."/>
            <person name="Islam M.K."/>
            <person name="Roy D.K."/>
            <person name="Haider R."/>
            <person name="Moosa M.M."/>
            <person name="Elias S.M."/>
            <person name="Hasan A.M."/>
            <person name="Jahan S."/>
            <person name="Shafiuddin M."/>
            <person name="Mahmood N."/>
            <person name="Shommy N.S."/>
        </authorList>
    </citation>
    <scope>NUCLEOTIDE SEQUENCE [LARGE SCALE GENOMIC DNA]</scope>
    <source>
        <strain evidence="2">cv. O-4</strain>
    </source>
</reference>
<evidence type="ECO:0000313" key="2">
    <source>
        <dbReference type="Proteomes" id="UP000187203"/>
    </source>
</evidence>
<keyword evidence="2" id="KW-1185">Reference proteome</keyword>
<dbReference type="AlphaFoldDB" id="A0A1R3IMU2"/>
<organism evidence="1 2">
    <name type="scientific">Corchorus olitorius</name>
    <dbReference type="NCBI Taxonomy" id="93759"/>
    <lineage>
        <taxon>Eukaryota</taxon>
        <taxon>Viridiplantae</taxon>
        <taxon>Streptophyta</taxon>
        <taxon>Embryophyta</taxon>
        <taxon>Tracheophyta</taxon>
        <taxon>Spermatophyta</taxon>
        <taxon>Magnoliopsida</taxon>
        <taxon>eudicotyledons</taxon>
        <taxon>Gunneridae</taxon>
        <taxon>Pentapetalae</taxon>
        <taxon>rosids</taxon>
        <taxon>malvids</taxon>
        <taxon>Malvales</taxon>
        <taxon>Malvaceae</taxon>
        <taxon>Grewioideae</taxon>
        <taxon>Apeibeae</taxon>
        <taxon>Corchorus</taxon>
    </lineage>
</organism>
<accession>A0A1R3IMU2</accession>
<name>A0A1R3IMU2_9ROSI</name>
<dbReference type="Proteomes" id="UP000187203">
    <property type="component" value="Unassembled WGS sequence"/>
</dbReference>
<protein>
    <submittedName>
        <fullName evidence="1">Uncharacterized protein</fullName>
    </submittedName>
</protein>
<evidence type="ECO:0000313" key="1">
    <source>
        <dbReference type="EMBL" id="OMO83892.1"/>
    </source>
</evidence>
<sequence>MDEQGQTNDEARGVGVIAGWCCSAKGSEHFCRLASCLPFCLLQMEFVSRPADVAS</sequence>
<comment type="caution">
    <text evidence="1">The sequence shown here is derived from an EMBL/GenBank/DDBJ whole genome shotgun (WGS) entry which is preliminary data.</text>
</comment>
<gene>
    <name evidence="1" type="ORF">COLO4_22342</name>
</gene>
<proteinExistence type="predicted"/>
<dbReference type="EMBL" id="AWUE01017924">
    <property type="protein sequence ID" value="OMO83892.1"/>
    <property type="molecule type" value="Genomic_DNA"/>
</dbReference>